<dbReference type="EMBL" id="CP012801">
    <property type="protein sequence ID" value="ALJ57498.1"/>
    <property type="molecule type" value="Genomic_DNA"/>
</dbReference>
<dbReference type="Proteomes" id="UP000061809">
    <property type="component" value="Chromosome"/>
</dbReference>
<accession>A0A0P0GHH2</accession>
<gene>
    <name evidence="1" type="ORF">BcellWH2_00222</name>
</gene>
<protein>
    <submittedName>
        <fullName evidence="1">Uncharacterized protein</fullName>
    </submittedName>
</protein>
<dbReference type="KEGG" id="bcel:BcellWH2_00222"/>
<name>A0A0P0GHH2_9BACE</name>
<evidence type="ECO:0000313" key="1">
    <source>
        <dbReference type="EMBL" id="ALJ57498.1"/>
    </source>
</evidence>
<proteinExistence type="predicted"/>
<sequence length="187" mass="22449">MISKDLLPEKICLEDYGGDYKAYIDAIYEVFARDFIRHKTSFGLHKLSMKYHPAFQERAYTFYHMTHKGEIESEREPDLRRCECMPWARPTIENTEEWDLKFWRQTRQRSSNRVCIALETESETYFVILEVRESYVLLWTAFLSEYRHQSKKKLKEFEEWKQGEGSEINTPDELIVSIQESIKKARG</sequence>
<dbReference type="PATRIC" id="fig|246787.4.peg.230"/>
<dbReference type="AlphaFoldDB" id="A0A0P0GHH2"/>
<evidence type="ECO:0000313" key="2">
    <source>
        <dbReference type="Proteomes" id="UP000061809"/>
    </source>
</evidence>
<organism evidence="1 2">
    <name type="scientific">Bacteroides cellulosilyticus</name>
    <dbReference type="NCBI Taxonomy" id="246787"/>
    <lineage>
        <taxon>Bacteria</taxon>
        <taxon>Pseudomonadati</taxon>
        <taxon>Bacteroidota</taxon>
        <taxon>Bacteroidia</taxon>
        <taxon>Bacteroidales</taxon>
        <taxon>Bacteroidaceae</taxon>
        <taxon>Bacteroides</taxon>
    </lineage>
</organism>
<reference evidence="1 2" key="1">
    <citation type="journal article" date="2015" name="Science">
        <title>Genetic determinants of in vivo fitness and diet responsiveness in multiple human gut Bacteroides.</title>
        <authorList>
            <person name="Wu M."/>
            <person name="McNulty N.P."/>
            <person name="Rodionov D.A."/>
            <person name="Khoroshkin M.S."/>
            <person name="Griffin N.W."/>
            <person name="Cheng J."/>
            <person name="Latreille P."/>
            <person name="Kerstetter R.A."/>
            <person name="Terrapon N."/>
            <person name="Henrissat B."/>
            <person name="Osterman A.L."/>
            <person name="Gordon J.I."/>
        </authorList>
    </citation>
    <scope>NUCLEOTIDE SEQUENCE [LARGE SCALE GENOMIC DNA]</scope>
    <source>
        <strain evidence="1 2">WH2</strain>
    </source>
</reference>
<dbReference type="RefSeq" id="WP_029426996.1">
    <property type="nucleotide sequence ID" value="NZ_CP012801.1"/>
</dbReference>